<organism evidence="2 3">
    <name type="scientific">Methylocaldum marinum</name>
    <dbReference type="NCBI Taxonomy" id="1432792"/>
    <lineage>
        <taxon>Bacteria</taxon>
        <taxon>Pseudomonadati</taxon>
        <taxon>Pseudomonadota</taxon>
        <taxon>Gammaproteobacteria</taxon>
        <taxon>Methylococcales</taxon>
        <taxon>Methylococcaceae</taxon>
        <taxon>Methylocaldum</taxon>
    </lineage>
</organism>
<dbReference type="AlphaFoldDB" id="A0A250KUI8"/>
<dbReference type="InterPro" id="IPR018739">
    <property type="entry name" value="DUF2281"/>
</dbReference>
<keyword evidence="3" id="KW-1185">Reference proteome</keyword>
<accession>A0A250KUI8</accession>
<name>A0A250KUI8_9GAMM</name>
<protein>
    <recommendedName>
        <fullName evidence="1">DUF2281 domain-containing protein</fullName>
    </recommendedName>
</protein>
<dbReference type="EMBL" id="AP017928">
    <property type="protein sequence ID" value="BBA35184.1"/>
    <property type="molecule type" value="Genomic_DNA"/>
</dbReference>
<dbReference type="Pfam" id="PF10047">
    <property type="entry name" value="DUF2281"/>
    <property type="match status" value="1"/>
</dbReference>
<dbReference type="KEGG" id="mmai:sS8_3241"/>
<evidence type="ECO:0000259" key="1">
    <source>
        <dbReference type="Pfam" id="PF10047"/>
    </source>
</evidence>
<evidence type="ECO:0000313" key="2">
    <source>
        <dbReference type="EMBL" id="BBA35184.1"/>
    </source>
</evidence>
<reference evidence="2 3" key="1">
    <citation type="submission" date="2016-12" db="EMBL/GenBank/DDBJ databases">
        <title>Genome sequencing of Methylocaldum marinum.</title>
        <authorList>
            <person name="Takeuchi M."/>
            <person name="Kamagata Y."/>
            <person name="Hiraoka S."/>
            <person name="Oshima K."/>
            <person name="Hattori M."/>
            <person name="Iwasaki W."/>
        </authorList>
    </citation>
    <scope>NUCLEOTIDE SEQUENCE [LARGE SCALE GENOMIC DNA]</scope>
    <source>
        <strain evidence="2 3">S8</strain>
    </source>
</reference>
<evidence type="ECO:0000313" key="3">
    <source>
        <dbReference type="Proteomes" id="UP000266313"/>
    </source>
</evidence>
<dbReference type="Proteomes" id="UP000266313">
    <property type="component" value="Chromosome"/>
</dbReference>
<sequence length="58" mass="6571">MSVEEQVIATLRMLPPERQAEVLDFAEFLRQRSLPSKEPRPFGLCAGQIQVPDDFDAP</sequence>
<feature type="domain" description="DUF2281" evidence="1">
    <location>
        <begin position="8"/>
        <end position="58"/>
    </location>
</feature>
<gene>
    <name evidence="2" type="ORF">sS8_3241</name>
</gene>
<dbReference type="RefSeq" id="WP_197716542.1">
    <property type="nucleotide sequence ID" value="NZ_AP017928.1"/>
</dbReference>
<proteinExistence type="predicted"/>